<dbReference type="Proteomes" id="UP000184536">
    <property type="component" value="Unassembled WGS sequence"/>
</dbReference>
<evidence type="ECO:0000313" key="5">
    <source>
        <dbReference type="EMBL" id="SHJ66515.1"/>
    </source>
</evidence>
<dbReference type="AlphaFoldDB" id="A0A1M6L5P3"/>
<comment type="similarity">
    <text evidence="1">Belongs to the bacterial solute-binding protein 1 family.</text>
</comment>
<dbReference type="InterPro" id="IPR006059">
    <property type="entry name" value="SBP"/>
</dbReference>
<feature type="chain" id="PRO_5039486614" evidence="4">
    <location>
        <begin position="22"/>
        <end position="414"/>
    </location>
</feature>
<evidence type="ECO:0000256" key="2">
    <source>
        <dbReference type="ARBA" id="ARBA00022448"/>
    </source>
</evidence>
<evidence type="ECO:0000313" key="6">
    <source>
        <dbReference type="Proteomes" id="UP000184536"/>
    </source>
</evidence>
<keyword evidence="2" id="KW-0813">Transport</keyword>
<dbReference type="PANTHER" id="PTHR43649:SF34">
    <property type="entry name" value="ABC TRANSPORTER PERIPLASMIC-BINDING PROTEIN YCJN-RELATED"/>
    <property type="match status" value="1"/>
</dbReference>
<dbReference type="SUPFAM" id="SSF53850">
    <property type="entry name" value="Periplasmic binding protein-like II"/>
    <property type="match status" value="1"/>
</dbReference>
<name>A0A1M6L5P3_9FIRM</name>
<proteinExistence type="inferred from homology"/>
<reference evidence="6" key="1">
    <citation type="submission" date="2016-11" db="EMBL/GenBank/DDBJ databases">
        <authorList>
            <person name="Varghese N."/>
            <person name="Submissions S."/>
        </authorList>
    </citation>
    <scope>NUCLEOTIDE SEQUENCE [LARGE SCALE GENOMIC DNA]</scope>
    <source>
        <strain evidence="6">DSM 17957</strain>
    </source>
</reference>
<dbReference type="Gene3D" id="3.40.190.10">
    <property type="entry name" value="Periplasmic binding protein-like II"/>
    <property type="match status" value="2"/>
</dbReference>
<evidence type="ECO:0000256" key="3">
    <source>
        <dbReference type="ARBA" id="ARBA00022729"/>
    </source>
</evidence>
<feature type="signal peptide" evidence="4">
    <location>
        <begin position="1"/>
        <end position="21"/>
    </location>
</feature>
<accession>A0A1M6L5P3</accession>
<keyword evidence="5" id="KW-0762">Sugar transport</keyword>
<dbReference type="InterPro" id="IPR050490">
    <property type="entry name" value="Bact_solute-bd_prot1"/>
</dbReference>
<protein>
    <submittedName>
        <fullName evidence="5">Multiple sugar transport system substrate-binding protein</fullName>
    </submittedName>
</protein>
<dbReference type="EMBL" id="FQZV01000034">
    <property type="protein sequence ID" value="SHJ66515.1"/>
    <property type="molecule type" value="Genomic_DNA"/>
</dbReference>
<dbReference type="STRING" id="1121919.SAMN02745975_02589"/>
<sequence>MKRILSICLIMVLILSLIALAGCTPKAPAGEPAPAANEPVAKTKVKFAVQADSTKALESIVKAFNEKSELYEVEAIILTNDSGNMHDQIVNSLSSKSGEYDVISMDVVWAGEFAAAGYLEPLDTFIKDAGWKPTDFNAGSVSSGKYKGKHYALPYFSDLGFLYYRKDIVSEEDAKKLASGEYTYDDLFAMAEKYSGQGGTKYGYVYQSSQYEGLTCNVNEFTANWTDLENGLKMMKKFTDSKATPDNILVYTEGETHNAFLNGESVFARNWPYMNGMAASGDYTVKVDQIGYAALPNGGTVGGWILGVNVNAQNMEGAKEFLAFIAGPEGQTINATVGSYLPGFNALMNEPKVLQANALLTDEAFQKALQSTIARPVVANYSEVSDVIQLRAHEYLSGNGKLEDAVKNIGEKLQ</sequence>
<dbReference type="OrthoDB" id="9808332at2"/>
<organism evidence="5 6">
    <name type="scientific">Geosporobacter subterraneus DSM 17957</name>
    <dbReference type="NCBI Taxonomy" id="1121919"/>
    <lineage>
        <taxon>Bacteria</taxon>
        <taxon>Bacillati</taxon>
        <taxon>Bacillota</taxon>
        <taxon>Clostridia</taxon>
        <taxon>Peptostreptococcales</taxon>
        <taxon>Thermotaleaceae</taxon>
        <taxon>Geosporobacter</taxon>
    </lineage>
</organism>
<dbReference type="PROSITE" id="PS51257">
    <property type="entry name" value="PROKAR_LIPOPROTEIN"/>
    <property type="match status" value="1"/>
</dbReference>
<gene>
    <name evidence="5" type="ORF">SAMN02745975_02589</name>
</gene>
<dbReference type="Pfam" id="PF01547">
    <property type="entry name" value="SBP_bac_1"/>
    <property type="match status" value="1"/>
</dbReference>
<dbReference type="RefSeq" id="WP_110941683.1">
    <property type="nucleotide sequence ID" value="NZ_FQZV01000034.1"/>
</dbReference>
<dbReference type="PANTHER" id="PTHR43649">
    <property type="entry name" value="ARABINOSE-BINDING PROTEIN-RELATED"/>
    <property type="match status" value="1"/>
</dbReference>
<keyword evidence="6" id="KW-1185">Reference proteome</keyword>
<evidence type="ECO:0000256" key="4">
    <source>
        <dbReference type="SAM" id="SignalP"/>
    </source>
</evidence>
<keyword evidence="3 4" id="KW-0732">Signal</keyword>
<evidence type="ECO:0000256" key="1">
    <source>
        <dbReference type="ARBA" id="ARBA00008520"/>
    </source>
</evidence>